<dbReference type="Gene3D" id="1.10.510.10">
    <property type="entry name" value="Transferase(Phosphotransferase) domain 1"/>
    <property type="match status" value="1"/>
</dbReference>
<proteinExistence type="inferred from homology"/>
<gene>
    <name evidence="13" type="primary">LOC111106859</name>
</gene>
<evidence type="ECO:0000256" key="1">
    <source>
        <dbReference type="ARBA" id="ARBA00010886"/>
    </source>
</evidence>
<accession>A0A8B8B430</accession>
<organism evidence="12 13">
    <name type="scientific">Crassostrea virginica</name>
    <name type="common">Eastern oyster</name>
    <dbReference type="NCBI Taxonomy" id="6565"/>
    <lineage>
        <taxon>Eukaryota</taxon>
        <taxon>Metazoa</taxon>
        <taxon>Spiralia</taxon>
        <taxon>Lophotrochozoa</taxon>
        <taxon>Mollusca</taxon>
        <taxon>Bivalvia</taxon>
        <taxon>Autobranchia</taxon>
        <taxon>Pteriomorphia</taxon>
        <taxon>Ostreida</taxon>
        <taxon>Ostreoidea</taxon>
        <taxon>Ostreidae</taxon>
        <taxon>Crassostrea</taxon>
    </lineage>
</organism>
<feature type="domain" description="Protein kinase" evidence="11">
    <location>
        <begin position="7"/>
        <end position="262"/>
    </location>
</feature>
<reference evidence="13" key="1">
    <citation type="submission" date="2025-08" db="UniProtKB">
        <authorList>
            <consortium name="RefSeq"/>
        </authorList>
    </citation>
    <scope>IDENTIFICATION</scope>
    <source>
        <tissue evidence="13">Whole sample</tissue>
    </source>
</reference>
<evidence type="ECO:0000256" key="4">
    <source>
        <dbReference type="ARBA" id="ARBA00022679"/>
    </source>
</evidence>
<dbReference type="InterPro" id="IPR000719">
    <property type="entry name" value="Prot_kinase_dom"/>
</dbReference>
<dbReference type="PROSITE" id="PS00108">
    <property type="entry name" value="PROTEIN_KINASE_ST"/>
    <property type="match status" value="1"/>
</dbReference>
<feature type="compositionally biased region" description="Polar residues" evidence="10">
    <location>
        <begin position="307"/>
        <end position="318"/>
    </location>
</feature>
<keyword evidence="7" id="KW-0067">ATP-binding</keyword>
<feature type="compositionally biased region" description="Low complexity" evidence="10">
    <location>
        <begin position="435"/>
        <end position="458"/>
    </location>
</feature>
<feature type="compositionally biased region" description="Basic and acidic residues" evidence="10">
    <location>
        <begin position="571"/>
        <end position="586"/>
    </location>
</feature>
<evidence type="ECO:0000313" key="13">
    <source>
        <dbReference type="RefSeq" id="XP_022297414.1"/>
    </source>
</evidence>
<feature type="compositionally biased region" description="Low complexity" evidence="10">
    <location>
        <begin position="401"/>
        <end position="415"/>
    </location>
</feature>
<dbReference type="EC" id="2.7.11.1" evidence="2"/>
<dbReference type="Gene3D" id="3.30.200.20">
    <property type="entry name" value="Phosphorylase Kinase, domain 1"/>
    <property type="match status" value="1"/>
</dbReference>
<dbReference type="OrthoDB" id="248923at2759"/>
<protein>
    <recommendedName>
        <fullName evidence="2">non-specific serine/threonine protein kinase</fullName>
        <ecNumber evidence="2">2.7.11.1</ecNumber>
    </recommendedName>
</protein>
<dbReference type="GO" id="GO:0005524">
    <property type="term" value="F:ATP binding"/>
    <property type="evidence" value="ECO:0007669"/>
    <property type="project" value="UniProtKB-KW"/>
</dbReference>
<dbReference type="FunFam" id="3.30.200.20:FF:000097">
    <property type="entry name" value="Probable serine/threonine-protein kinase nek1"/>
    <property type="match status" value="1"/>
</dbReference>
<feature type="compositionally biased region" description="Basic and acidic residues" evidence="10">
    <location>
        <begin position="526"/>
        <end position="537"/>
    </location>
</feature>
<dbReference type="InterPro" id="IPR051131">
    <property type="entry name" value="NEK_Ser/Thr_kinase_NIMA"/>
</dbReference>
<evidence type="ECO:0000256" key="10">
    <source>
        <dbReference type="SAM" id="MobiDB-lite"/>
    </source>
</evidence>
<comment type="catalytic activity">
    <reaction evidence="9">
        <text>L-seryl-[protein] + ATP = O-phospho-L-seryl-[protein] + ADP + H(+)</text>
        <dbReference type="Rhea" id="RHEA:17989"/>
        <dbReference type="Rhea" id="RHEA-COMP:9863"/>
        <dbReference type="Rhea" id="RHEA-COMP:11604"/>
        <dbReference type="ChEBI" id="CHEBI:15378"/>
        <dbReference type="ChEBI" id="CHEBI:29999"/>
        <dbReference type="ChEBI" id="CHEBI:30616"/>
        <dbReference type="ChEBI" id="CHEBI:83421"/>
        <dbReference type="ChEBI" id="CHEBI:456216"/>
        <dbReference type="EC" id="2.7.11.1"/>
    </reaction>
</comment>
<keyword evidence="12" id="KW-1185">Reference proteome</keyword>
<dbReference type="FunFam" id="1.10.510.10:FF:000219">
    <property type="entry name" value="Putative serine/threonine-protein kinase Nek4"/>
    <property type="match status" value="1"/>
</dbReference>
<name>A0A8B8B430_CRAVI</name>
<feature type="compositionally biased region" description="Polar residues" evidence="10">
    <location>
        <begin position="678"/>
        <end position="690"/>
    </location>
</feature>
<dbReference type="InterPro" id="IPR008271">
    <property type="entry name" value="Ser/Thr_kinase_AS"/>
</dbReference>
<evidence type="ECO:0000256" key="5">
    <source>
        <dbReference type="ARBA" id="ARBA00022741"/>
    </source>
</evidence>
<evidence type="ECO:0000256" key="6">
    <source>
        <dbReference type="ARBA" id="ARBA00022777"/>
    </source>
</evidence>
<dbReference type="PROSITE" id="PS50011">
    <property type="entry name" value="PROTEIN_KINASE_DOM"/>
    <property type="match status" value="1"/>
</dbReference>
<keyword evidence="6" id="KW-0418">Kinase</keyword>
<evidence type="ECO:0000259" key="11">
    <source>
        <dbReference type="PROSITE" id="PS50011"/>
    </source>
</evidence>
<evidence type="ECO:0000256" key="8">
    <source>
        <dbReference type="ARBA" id="ARBA00047899"/>
    </source>
</evidence>
<dbReference type="Pfam" id="PF00069">
    <property type="entry name" value="Pkinase"/>
    <property type="match status" value="1"/>
</dbReference>
<feature type="compositionally biased region" description="Polar residues" evidence="10">
    <location>
        <begin position="372"/>
        <end position="387"/>
    </location>
</feature>
<feature type="compositionally biased region" description="Basic and acidic residues" evidence="10">
    <location>
        <begin position="388"/>
        <end position="400"/>
    </location>
</feature>
<evidence type="ECO:0000256" key="3">
    <source>
        <dbReference type="ARBA" id="ARBA00022527"/>
    </source>
</evidence>
<feature type="compositionally biased region" description="Basic and acidic residues" evidence="10">
    <location>
        <begin position="657"/>
        <end position="677"/>
    </location>
</feature>
<comment type="similarity">
    <text evidence="1">Belongs to the protein kinase superfamily. NEK Ser/Thr protein kinase family. NIMA subfamily.</text>
</comment>
<dbReference type="GeneID" id="111106859"/>
<feature type="compositionally biased region" description="Polar residues" evidence="10">
    <location>
        <begin position="475"/>
        <end position="486"/>
    </location>
</feature>
<keyword evidence="5" id="KW-0547">Nucleotide-binding</keyword>
<feature type="region of interest" description="Disordered" evidence="10">
    <location>
        <begin position="272"/>
        <end position="360"/>
    </location>
</feature>
<dbReference type="RefSeq" id="XP_022297414.1">
    <property type="nucleotide sequence ID" value="XM_022441706.1"/>
</dbReference>
<dbReference type="Proteomes" id="UP000694844">
    <property type="component" value="Chromosome 8"/>
</dbReference>
<dbReference type="GO" id="GO:0004674">
    <property type="term" value="F:protein serine/threonine kinase activity"/>
    <property type="evidence" value="ECO:0007669"/>
    <property type="project" value="UniProtKB-KW"/>
</dbReference>
<evidence type="ECO:0000256" key="7">
    <source>
        <dbReference type="ARBA" id="ARBA00022840"/>
    </source>
</evidence>
<feature type="compositionally biased region" description="Polar residues" evidence="10">
    <location>
        <begin position="591"/>
        <end position="601"/>
    </location>
</feature>
<evidence type="ECO:0000256" key="2">
    <source>
        <dbReference type="ARBA" id="ARBA00012513"/>
    </source>
</evidence>
<dbReference type="AlphaFoldDB" id="A0A8B8B430"/>
<keyword evidence="4" id="KW-0808">Transferase</keyword>
<keyword evidence="3" id="KW-0723">Serine/threonine-protein kinase</keyword>
<feature type="compositionally biased region" description="Basic residues" evidence="10">
    <location>
        <begin position="418"/>
        <end position="427"/>
    </location>
</feature>
<evidence type="ECO:0000313" key="12">
    <source>
        <dbReference type="Proteomes" id="UP000694844"/>
    </source>
</evidence>
<evidence type="ECO:0000256" key="9">
    <source>
        <dbReference type="ARBA" id="ARBA00048679"/>
    </source>
</evidence>
<dbReference type="InterPro" id="IPR011009">
    <property type="entry name" value="Kinase-like_dom_sf"/>
</dbReference>
<sequence>MAGLDQFEFIRQIGKGSYGEVTLQRHKRDRKQYVLKRINLKKASKREQHAAEQEAKLLSKLKHPNIVTYKDSFQGKDGYLHIAMQFCEGGDLYTKLKEQKGVPLEERQVVEWFVQIAMALQYMHERNILHRDLKTQNIFLTKSKIIKVGDLGIARVLESSSDMATTLIGTPYYMSPELFSNKPYNHKSDVWALGCCVYEMATLKHAFNAKDMNSLVYKILKGKMPLMPKQYSPELIQIIKNMLHQEPEKRPSVNRILRDSYIKKNISVFLEETKKSRPSTANRPGSAQRPRPKTAPSNRPPAPLPSSEVSNGNNNSASKIRVHVPDSDGGDSVDSAQPKPQPAILRRHGHARKPSDGAKQDLFPIVEDKVVSDNQHQKNLGSSTSSEDTVKANTIKEKSESSSPPRKSSSSASGKDSPKKKKNVLRRPTRDSDSDSLSSVRSEPNLSARSDSSSSSSSYAKNDVFRKDSLEGSGESINSGRPQPVSSRRPLPTPPKVSESAGIPVRRPSYEDKLVENSKSSSTSSSKDESCDLETPREPNLSARQRRREKNPAGSSLERPNSARIHLKAPSRHESERVTKAEKSEAYQHWNEFSSPNSARTPRNEYYSKPYSENSYTPRGDLDIWESESYEPKMSKSNSKRVRQPSIKDSSSSSEEETLKENEDFKKDREKQRENKEMNNFISLLDTTLKMNKEDDKSEEDDEVRESKSHRRLMEPASRPAESEIHRSASLPSVETLCNADRLTTRIQILHTDCVRGVGFDVLHKAFEILSNIEDDELEVAEKVLPQLVELMGKDKFDQYAGKIWQLKFCNECFEQLPHLRS</sequence>
<dbReference type="PANTHER" id="PTHR44899">
    <property type="entry name" value="CAMK FAMILY PROTEIN KINASE"/>
    <property type="match status" value="1"/>
</dbReference>
<dbReference type="PANTHER" id="PTHR44899:SF7">
    <property type="entry name" value="NIMA-RELATED KINASE"/>
    <property type="match status" value="1"/>
</dbReference>
<dbReference type="KEGG" id="cvn:111106859"/>
<dbReference type="CDD" id="cd08223">
    <property type="entry name" value="STKc_Nek4"/>
    <property type="match status" value="1"/>
</dbReference>
<dbReference type="SUPFAM" id="SSF56112">
    <property type="entry name" value="Protein kinase-like (PK-like)"/>
    <property type="match status" value="1"/>
</dbReference>
<comment type="catalytic activity">
    <reaction evidence="8">
        <text>L-threonyl-[protein] + ATP = O-phospho-L-threonyl-[protein] + ADP + H(+)</text>
        <dbReference type="Rhea" id="RHEA:46608"/>
        <dbReference type="Rhea" id="RHEA-COMP:11060"/>
        <dbReference type="Rhea" id="RHEA-COMP:11605"/>
        <dbReference type="ChEBI" id="CHEBI:15378"/>
        <dbReference type="ChEBI" id="CHEBI:30013"/>
        <dbReference type="ChEBI" id="CHEBI:30616"/>
        <dbReference type="ChEBI" id="CHEBI:61977"/>
        <dbReference type="ChEBI" id="CHEBI:456216"/>
        <dbReference type="EC" id="2.7.11.1"/>
    </reaction>
</comment>
<feature type="region of interest" description="Disordered" evidence="10">
    <location>
        <begin position="372"/>
        <end position="728"/>
    </location>
</feature>
<dbReference type="SMART" id="SM00220">
    <property type="entry name" value="S_TKc"/>
    <property type="match status" value="1"/>
</dbReference>